<name>A0A7Z0I0M1_9RHOB</name>
<dbReference type="InterPro" id="IPR011990">
    <property type="entry name" value="TPR-like_helical_dom_sf"/>
</dbReference>
<keyword evidence="1" id="KW-0732">Signal</keyword>
<dbReference type="SUPFAM" id="SSF48452">
    <property type="entry name" value="TPR-like"/>
    <property type="match status" value="1"/>
</dbReference>
<protein>
    <submittedName>
        <fullName evidence="2">Tetratricopeptide repeat protein</fullName>
    </submittedName>
</protein>
<dbReference type="Proteomes" id="UP000529417">
    <property type="component" value="Unassembled WGS sequence"/>
</dbReference>
<evidence type="ECO:0000313" key="3">
    <source>
        <dbReference type="Proteomes" id="UP000529417"/>
    </source>
</evidence>
<dbReference type="PROSITE" id="PS51257">
    <property type="entry name" value="PROKAR_LIPOPROTEIN"/>
    <property type="match status" value="1"/>
</dbReference>
<dbReference type="InterPro" id="IPR019734">
    <property type="entry name" value="TPR_rpt"/>
</dbReference>
<gene>
    <name evidence="2" type="ORF">HUK65_11795</name>
</gene>
<accession>A0A7Z0I0M1</accession>
<keyword evidence="3" id="KW-1185">Reference proteome</keyword>
<evidence type="ECO:0000313" key="2">
    <source>
        <dbReference type="EMBL" id="NYS25675.1"/>
    </source>
</evidence>
<dbReference type="EMBL" id="JACBXS010000023">
    <property type="protein sequence ID" value="NYS25675.1"/>
    <property type="molecule type" value="Genomic_DNA"/>
</dbReference>
<organism evidence="2 3">
    <name type="scientific">Rhabdonatronobacter sediminivivens</name>
    <dbReference type="NCBI Taxonomy" id="2743469"/>
    <lineage>
        <taxon>Bacteria</taxon>
        <taxon>Pseudomonadati</taxon>
        <taxon>Pseudomonadota</taxon>
        <taxon>Alphaproteobacteria</taxon>
        <taxon>Rhodobacterales</taxon>
        <taxon>Paracoccaceae</taxon>
        <taxon>Rhabdonatronobacter</taxon>
    </lineage>
</organism>
<reference evidence="2 3" key="1">
    <citation type="journal article" date="2000" name="Arch. Microbiol.">
        <title>Rhodobaca bogoriensis gen. nov. and sp. nov., an alkaliphilic purple nonsulfur bacterium from African Rift Valley soda lakes.</title>
        <authorList>
            <person name="Milford A.D."/>
            <person name="Achenbach L.A."/>
            <person name="Jung D.O."/>
            <person name="Madigan M.T."/>
        </authorList>
    </citation>
    <scope>NUCLEOTIDE SEQUENCE [LARGE SCALE GENOMIC DNA]</scope>
    <source>
        <strain evidence="2 3">2376</strain>
    </source>
</reference>
<feature type="signal peptide" evidence="1">
    <location>
        <begin position="1"/>
        <end position="16"/>
    </location>
</feature>
<comment type="caution">
    <text evidence="2">The sequence shown here is derived from an EMBL/GenBank/DDBJ whole genome shotgun (WGS) entry which is preliminary data.</text>
</comment>
<proteinExistence type="predicted"/>
<dbReference type="SMART" id="SM00028">
    <property type="entry name" value="TPR"/>
    <property type="match status" value="2"/>
</dbReference>
<sequence length="189" mass="20515">MLRNLLFVLVLVPAMAACTVSQQQTSWGMDGPAAPAGTARVTDAVDGLEVGHRLMGAGEYELALRAYYRAAAEQGISVDVLSAVGSANLRLGRLGQSEQMLRRALEEDETFVPALNNLGVVLAEQNRWAEAQHYFRNAFAFDSGRSDAIRENLRLAIANSERTSYAEPEASAFALVRRGTGQYRLLATP</sequence>
<feature type="chain" id="PRO_5030930818" evidence="1">
    <location>
        <begin position="17"/>
        <end position="189"/>
    </location>
</feature>
<dbReference type="Gene3D" id="1.25.40.10">
    <property type="entry name" value="Tetratricopeptide repeat domain"/>
    <property type="match status" value="1"/>
</dbReference>
<evidence type="ECO:0000256" key="1">
    <source>
        <dbReference type="SAM" id="SignalP"/>
    </source>
</evidence>
<dbReference type="AlphaFoldDB" id="A0A7Z0I0M1"/>